<dbReference type="KEGG" id="pmar:B0X71_02360"/>
<accession>A0A1Q2KV28</accession>
<dbReference type="InterPro" id="IPR005025">
    <property type="entry name" value="FMN_Rdtase-like_dom"/>
</dbReference>
<evidence type="ECO:0000313" key="5">
    <source>
        <dbReference type="Proteomes" id="UP000188184"/>
    </source>
</evidence>
<dbReference type="InterPro" id="IPR051796">
    <property type="entry name" value="ISF_SsuE-like"/>
</dbReference>
<gene>
    <name evidence="4" type="ORF">B0X71_02360</name>
</gene>
<dbReference type="AlphaFoldDB" id="A0A1Q2KV28"/>
<dbReference type="PANTHER" id="PTHR43278:SF4">
    <property type="entry name" value="NAD(P)H-DEPENDENT FMN-CONTAINING OXIDOREDUCTASE YWQN-RELATED"/>
    <property type="match status" value="1"/>
</dbReference>
<proteinExistence type="predicted"/>
<protein>
    <submittedName>
        <fullName evidence="4">BRAMP protein</fullName>
    </submittedName>
</protein>
<organism evidence="4 5">
    <name type="scientific">Planococcus lenghuensis</name>
    <dbReference type="NCBI Taxonomy" id="2213202"/>
    <lineage>
        <taxon>Bacteria</taxon>
        <taxon>Bacillati</taxon>
        <taxon>Bacillota</taxon>
        <taxon>Bacilli</taxon>
        <taxon>Bacillales</taxon>
        <taxon>Caryophanaceae</taxon>
        <taxon>Planococcus</taxon>
    </lineage>
</organism>
<keyword evidence="1" id="KW-0285">Flavoprotein</keyword>
<evidence type="ECO:0000313" key="4">
    <source>
        <dbReference type="EMBL" id="AQQ52078.1"/>
    </source>
</evidence>
<dbReference type="GO" id="GO:0016491">
    <property type="term" value="F:oxidoreductase activity"/>
    <property type="evidence" value="ECO:0007669"/>
    <property type="project" value="InterPro"/>
</dbReference>
<keyword evidence="2" id="KW-0288">FMN</keyword>
<dbReference type="Proteomes" id="UP000188184">
    <property type="component" value="Chromosome"/>
</dbReference>
<dbReference type="PANTHER" id="PTHR43278">
    <property type="entry name" value="NAD(P)H-DEPENDENT FMN-CONTAINING OXIDOREDUCTASE YWQN-RELATED"/>
    <property type="match status" value="1"/>
</dbReference>
<keyword evidence="5" id="KW-1185">Reference proteome</keyword>
<evidence type="ECO:0000259" key="3">
    <source>
        <dbReference type="Pfam" id="PF03358"/>
    </source>
</evidence>
<sequence>METAGLKALVLNCTLKKSPETSNTDALINEAIRYFDQEGVKTEIVRLADYNIAHAMAVDAGDGDQWPEIHQKVLDSDILIIGTPVWMGEKSSIATKAIERIYAGSSETNDKGQYIYYNRTAGVIVTGNEDGAKDSAKSILYSLSHMGFIVPPNVDTYWVGEAGPGPSFIEAEGQKNSFTKQHAKIMAYNLMHFAQMFKQHPIPTEGTVIDEDKQNVSD</sequence>
<evidence type="ECO:0000256" key="1">
    <source>
        <dbReference type="ARBA" id="ARBA00022630"/>
    </source>
</evidence>
<reference evidence="4 5" key="1">
    <citation type="submission" date="2017-02" db="EMBL/GenBank/DDBJ databases">
        <title>The complete genomic sequence of a novel cold adapted crude oil-degrading bacterium Planococcus qaidamina Y42.</title>
        <authorList>
            <person name="Yang R."/>
        </authorList>
    </citation>
    <scope>NUCLEOTIDE SEQUENCE [LARGE SCALE GENOMIC DNA]</scope>
    <source>
        <strain evidence="4 5">Y42</strain>
    </source>
</reference>
<dbReference type="InterPro" id="IPR029039">
    <property type="entry name" value="Flavoprotein-like_sf"/>
</dbReference>
<dbReference type="Pfam" id="PF03358">
    <property type="entry name" value="FMN_red"/>
    <property type="match status" value="1"/>
</dbReference>
<dbReference type="Gene3D" id="3.40.50.360">
    <property type="match status" value="1"/>
</dbReference>
<dbReference type="SUPFAM" id="SSF52218">
    <property type="entry name" value="Flavoproteins"/>
    <property type="match status" value="1"/>
</dbReference>
<dbReference type="OrthoDB" id="8853249at2"/>
<dbReference type="EMBL" id="CP019640">
    <property type="protein sequence ID" value="AQQ52078.1"/>
    <property type="molecule type" value="Genomic_DNA"/>
</dbReference>
<feature type="domain" description="NADPH-dependent FMN reductase-like" evidence="3">
    <location>
        <begin position="7"/>
        <end position="153"/>
    </location>
</feature>
<dbReference type="RefSeq" id="WP_077587949.1">
    <property type="nucleotide sequence ID" value="NZ_CP019640.1"/>
</dbReference>
<name>A0A1Q2KV28_9BACL</name>
<evidence type="ECO:0000256" key="2">
    <source>
        <dbReference type="ARBA" id="ARBA00022643"/>
    </source>
</evidence>